<accession>F7NQD5</accession>
<dbReference type="SUPFAM" id="SSF54862">
    <property type="entry name" value="4Fe-4S ferredoxins"/>
    <property type="match status" value="1"/>
</dbReference>
<evidence type="ECO:0000256" key="2">
    <source>
        <dbReference type="ARBA" id="ARBA00023004"/>
    </source>
</evidence>
<dbReference type="OrthoDB" id="9804603at2"/>
<dbReference type="EMBL" id="AFGF01000294">
    <property type="protein sequence ID" value="EGO61713.1"/>
    <property type="molecule type" value="Genomic_DNA"/>
</dbReference>
<comment type="caution">
    <text evidence="5">The sequence shown here is derived from an EMBL/GenBank/DDBJ whole genome shotgun (WGS) entry which is preliminary data.</text>
</comment>
<evidence type="ECO:0000256" key="3">
    <source>
        <dbReference type="ARBA" id="ARBA00023014"/>
    </source>
</evidence>
<dbReference type="Proteomes" id="UP000003240">
    <property type="component" value="Unassembled WGS sequence"/>
</dbReference>
<name>F7NQD5_9FIRM</name>
<evidence type="ECO:0000313" key="6">
    <source>
        <dbReference type="Proteomes" id="UP000003240"/>
    </source>
</evidence>
<dbReference type="PROSITE" id="PS00198">
    <property type="entry name" value="4FE4S_FER_1"/>
    <property type="match status" value="2"/>
</dbReference>
<organism evidence="5 6">
    <name type="scientific">Acetonema longum DSM 6540</name>
    <dbReference type="NCBI Taxonomy" id="1009370"/>
    <lineage>
        <taxon>Bacteria</taxon>
        <taxon>Bacillati</taxon>
        <taxon>Bacillota</taxon>
        <taxon>Negativicutes</taxon>
        <taxon>Acetonemataceae</taxon>
        <taxon>Acetonema</taxon>
    </lineage>
</organism>
<gene>
    <name evidence="5" type="ORF">ALO_21671</name>
</gene>
<sequence length="67" mass="7161">MPKVVVLSDRCKSCGLCVKICPRQVLAIGDKPNPKGYFAVAVQQADQCIGCALCGTMCPDVALEIYK</sequence>
<feature type="domain" description="4Fe-4S ferredoxin-type" evidence="4">
    <location>
        <begin position="38"/>
        <end position="67"/>
    </location>
</feature>
<evidence type="ECO:0000256" key="1">
    <source>
        <dbReference type="ARBA" id="ARBA00022723"/>
    </source>
</evidence>
<keyword evidence="2" id="KW-0408">Iron</keyword>
<dbReference type="PANTHER" id="PTHR43122">
    <property type="entry name" value="FERREDOXIN SUBUNIT OF PYRUVATE:FLAVODOXIN OXIDOREDUCTASE-RELATED"/>
    <property type="match status" value="1"/>
</dbReference>
<proteinExistence type="predicted"/>
<feature type="domain" description="4Fe-4S ferredoxin-type" evidence="4">
    <location>
        <begin position="2"/>
        <end position="31"/>
    </location>
</feature>
<keyword evidence="3" id="KW-0411">Iron-sulfur</keyword>
<keyword evidence="1" id="KW-0479">Metal-binding</keyword>
<protein>
    <submittedName>
        <fullName evidence="5">4Fe-4S ferredoxin iron-sulfur binding domain-containing protein</fullName>
    </submittedName>
</protein>
<dbReference type="GO" id="GO:0046872">
    <property type="term" value="F:metal ion binding"/>
    <property type="evidence" value="ECO:0007669"/>
    <property type="project" value="UniProtKB-KW"/>
</dbReference>
<dbReference type="STRING" id="1009370.ALO_21671"/>
<dbReference type="PANTHER" id="PTHR43122:SF1">
    <property type="entry name" value="IRON-SULFUR-BINDING PROTEIN"/>
    <property type="match status" value="1"/>
</dbReference>
<dbReference type="Gene3D" id="3.30.70.20">
    <property type="match status" value="1"/>
</dbReference>
<dbReference type="RefSeq" id="WP_004100157.1">
    <property type="nucleotide sequence ID" value="NZ_AFGF01000294.1"/>
</dbReference>
<dbReference type="PROSITE" id="PS51379">
    <property type="entry name" value="4FE4S_FER_2"/>
    <property type="match status" value="2"/>
</dbReference>
<dbReference type="Pfam" id="PF12838">
    <property type="entry name" value="Fer4_7"/>
    <property type="match status" value="1"/>
</dbReference>
<evidence type="ECO:0000313" key="5">
    <source>
        <dbReference type="EMBL" id="EGO61713.1"/>
    </source>
</evidence>
<dbReference type="AlphaFoldDB" id="F7NQD5"/>
<evidence type="ECO:0000259" key="4">
    <source>
        <dbReference type="PROSITE" id="PS51379"/>
    </source>
</evidence>
<keyword evidence="6" id="KW-1185">Reference proteome</keyword>
<dbReference type="eggNOG" id="COG1146">
    <property type="taxonomic scope" value="Bacteria"/>
</dbReference>
<dbReference type="GO" id="GO:0051536">
    <property type="term" value="F:iron-sulfur cluster binding"/>
    <property type="evidence" value="ECO:0007669"/>
    <property type="project" value="UniProtKB-KW"/>
</dbReference>
<dbReference type="InterPro" id="IPR017900">
    <property type="entry name" value="4Fe4S_Fe_S_CS"/>
</dbReference>
<dbReference type="InterPro" id="IPR017896">
    <property type="entry name" value="4Fe4S_Fe-S-bd"/>
</dbReference>
<reference evidence="5 6" key="1">
    <citation type="journal article" date="2011" name="EMBO J.">
        <title>Structural diversity of bacterial flagellar motors.</title>
        <authorList>
            <person name="Chen S."/>
            <person name="Beeby M."/>
            <person name="Murphy G.E."/>
            <person name="Leadbetter J.R."/>
            <person name="Hendrixson D.R."/>
            <person name="Briegel A."/>
            <person name="Li Z."/>
            <person name="Shi J."/>
            <person name="Tocheva E.I."/>
            <person name="Muller A."/>
            <person name="Dobro M.J."/>
            <person name="Jensen G.J."/>
        </authorList>
    </citation>
    <scope>NUCLEOTIDE SEQUENCE [LARGE SCALE GENOMIC DNA]</scope>
    <source>
        <strain evidence="5 6">DSM 6540</strain>
    </source>
</reference>